<dbReference type="InterPro" id="IPR036388">
    <property type="entry name" value="WH-like_DNA-bd_sf"/>
</dbReference>
<dbReference type="SMART" id="SM00895">
    <property type="entry name" value="FCD"/>
    <property type="match status" value="1"/>
</dbReference>
<evidence type="ECO:0000313" key="7">
    <source>
        <dbReference type="Proteomes" id="UP000234626"/>
    </source>
</evidence>
<dbReference type="RefSeq" id="WP_101829104.1">
    <property type="nucleotide sequence ID" value="NZ_CP119395.1"/>
</dbReference>
<organism evidence="6 7">
    <name type="scientific">Chimaeribacter arupi</name>
    <dbReference type="NCBI Taxonomy" id="2060066"/>
    <lineage>
        <taxon>Bacteria</taxon>
        <taxon>Pseudomonadati</taxon>
        <taxon>Pseudomonadota</taxon>
        <taxon>Gammaproteobacteria</taxon>
        <taxon>Enterobacterales</taxon>
        <taxon>Yersiniaceae</taxon>
        <taxon>Chimaeribacter</taxon>
    </lineage>
</organism>
<gene>
    <name evidence="6" type="ORF">CYR34_13070</name>
</gene>
<dbReference type="Proteomes" id="UP000234626">
    <property type="component" value="Unassembled WGS sequence"/>
</dbReference>
<sequence>MSRPQHLRQSVINQMLDGITKGHLPSPLPSQAALAELYNISRTTVRHTLDYLQQRGILARRAGQFCIARAPAGDEGFQPGPTPDAEQAGRVEAAFHEMIRQRQLRPGDAVSEVQLAKSAAVSAGTVHDFLLRFSRYGLLEAAGRGEWLMKPFDQAYAENLFELREMLETHALQRFLTLPADDPRWMQARDLLTRHRQLHTMMDDHYRRFAGLDRELHALIMSAADNPFFNQTLEIISVIFHFHYQWDEHHLKQRNIVATEEHMALLLALICRNDQEAMRELRAHLATARRTMSEAIRGQRTLDQRKTG</sequence>
<evidence type="ECO:0000256" key="2">
    <source>
        <dbReference type="ARBA" id="ARBA00023125"/>
    </source>
</evidence>
<dbReference type="InterPro" id="IPR000524">
    <property type="entry name" value="Tscrpt_reg_HTH_GntR"/>
</dbReference>
<dbReference type="GO" id="GO:0003700">
    <property type="term" value="F:DNA-binding transcription factor activity"/>
    <property type="evidence" value="ECO:0007669"/>
    <property type="project" value="InterPro"/>
</dbReference>
<dbReference type="InterPro" id="IPR036390">
    <property type="entry name" value="WH_DNA-bd_sf"/>
</dbReference>
<evidence type="ECO:0000256" key="3">
    <source>
        <dbReference type="ARBA" id="ARBA00023163"/>
    </source>
</evidence>
<feature type="domain" description="GntR C-terminal" evidence="5">
    <location>
        <begin position="159"/>
        <end position="287"/>
    </location>
</feature>
<dbReference type="Gene3D" id="1.20.120.530">
    <property type="entry name" value="GntR ligand-binding domain-like"/>
    <property type="match status" value="1"/>
</dbReference>
<evidence type="ECO:0000259" key="4">
    <source>
        <dbReference type="SMART" id="SM00345"/>
    </source>
</evidence>
<dbReference type="PRINTS" id="PR00035">
    <property type="entry name" value="HTHGNTR"/>
</dbReference>
<evidence type="ECO:0000313" key="6">
    <source>
        <dbReference type="EMBL" id="PLR48419.1"/>
    </source>
</evidence>
<dbReference type="PANTHER" id="PTHR43537:SF51">
    <property type="entry name" value="HTH-TYPE TRANSCRIPTIONAL REGULATOR LGOR-RELATED"/>
    <property type="match status" value="1"/>
</dbReference>
<dbReference type="EMBL" id="PJZK01000012">
    <property type="protein sequence ID" value="PLR48419.1"/>
    <property type="molecule type" value="Genomic_DNA"/>
</dbReference>
<dbReference type="SMART" id="SM00345">
    <property type="entry name" value="HTH_GNTR"/>
    <property type="match status" value="2"/>
</dbReference>
<dbReference type="Gene3D" id="1.10.10.10">
    <property type="entry name" value="Winged helix-like DNA-binding domain superfamily/Winged helix DNA-binding domain"/>
    <property type="match status" value="2"/>
</dbReference>
<reference evidence="6 7" key="1">
    <citation type="submission" date="2017-12" db="EMBL/GenBank/DDBJ databases">
        <title>Characterization of six clinical isolates of Enterochimera gen. nov., a novel genus of the Yersiniaciae family and the three species Enterochimera arupensis sp. nov., Enterochimera coloradensis sp. nov, and Enterochimera californica sp. nov.</title>
        <authorList>
            <person name="Rossi A."/>
            <person name="Fisher M."/>
        </authorList>
    </citation>
    <scope>NUCLEOTIDE SEQUENCE [LARGE SCALE GENOMIC DNA]</scope>
    <source>
        <strain evidence="6 7">2016Iso1</strain>
    </source>
</reference>
<comment type="caution">
    <text evidence="6">The sequence shown here is derived from an EMBL/GenBank/DDBJ whole genome shotgun (WGS) entry which is preliminary data.</text>
</comment>
<dbReference type="PANTHER" id="PTHR43537">
    <property type="entry name" value="TRANSCRIPTIONAL REGULATOR, GNTR FAMILY"/>
    <property type="match status" value="1"/>
</dbReference>
<name>A0A2N5ELW5_9GAMM</name>
<dbReference type="InterPro" id="IPR008920">
    <property type="entry name" value="TF_FadR/GntR_C"/>
</dbReference>
<protein>
    <submittedName>
        <fullName evidence="6">GntR family transcriptional regulator</fullName>
    </submittedName>
</protein>
<dbReference type="GO" id="GO:0003677">
    <property type="term" value="F:DNA binding"/>
    <property type="evidence" value="ECO:0007669"/>
    <property type="project" value="UniProtKB-KW"/>
</dbReference>
<keyword evidence="7" id="KW-1185">Reference proteome</keyword>
<keyword evidence="2" id="KW-0238">DNA-binding</keyword>
<feature type="domain" description="HTH gntR-type" evidence="4">
    <location>
        <begin position="7"/>
        <end position="67"/>
    </location>
</feature>
<accession>A0A2N5ELW5</accession>
<keyword evidence="3" id="KW-0804">Transcription</keyword>
<feature type="domain" description="HTH gntR-type" evidence="4">
    <location>
        <begin position="91"/>
        <end position="149"/>
    </location>
</feature>
<dbReference type="InterPro" id="IPR011711">
    <property type="entry name" value="GntR_C"/>
</dbReference>
<keyword evidence="1" id="KW-0805">Transcription regulation</keyword>
<dbReference type="OrthoDB" id="9799812at2"/>
<evidence type="ECO:0000256" key="1">
    <source>
        <dbReference type="ARBA" id="ARBA00023015"/>
    </source>
</evidence>
<proteinExistence type="predicted"/>
<evidence type="ECO:0000259" key="5">
    <source>
        <dbReference type="SMART" id="SM00895"/>
    </source>
</evidence>
<dbReference type="Pfam" id="PF07729">
    <property type="entry name" value="FCD"/>
    <property type="match status" value="1"/>
</dbReference>
<dbReference type="AlphaFoldDB" id="A0A2N5ELW5"/>
<dbReference type="SUPFAM" id="SSF46785">
    <property type="entry name" value="Winged helix' DNA-binding domain"/>
    <property type="match status" value="2"/>
</dbReference>
<dbReference type="SUPFAM" id="SSF48008">
    <property type="entry name" value="GntR ligand-binding domain-like"/>
    <property type="match status" value="1"/>
</dbReference>
<dbReference type="Pfam" id="PF00392">
    <property type="entry name" value="GntR"/>
    <property type="match status" value="1"/>
</dbReference>